<dbReference type="PANTHER" id="PTHR41237">
    <property type="entry name" value="37S RIBOSOMAL PROTEIN MRP21, MITOCHONDRIAL"/>
    <property type="match status" value="1"/>
</dbReference>
<proteinExistence type="inferred from homology"/>
<feature type="compositionally biased region" description="Polar residues" evidence="4">
    <location>
        <begin position="92"/>
        <end position="103"/>
    </location>
</feature>
<dbReference type="EMBL" id="KB644411">
    <property type="protein sequence ID" value="EPS28788.1"/>
    <property type="molecule type" value="Genomic_DNA"/>
</dbReference>
<feature type="region of interest" description="Disordered" evidence="4">
    <location>
        <begin position="31"/>
        <end position="103"/>
    </location>
</feature>
<evidence type="ECO:0000313" key="5">
    <source>
        <dbReference type="EMBL" id="EPS28788.1"/>
    </source>
</evidence>
<keyword evidence="2" id="KW-0689">Ribosomal protein</keyword>
<protein>
    <recommendedName>
        <fullName evidence="7">Ribosomal protein S21</fullName>
    </recommendedName>
</protein>
<dbReference type="GO" id="GO:0005763">
    <property type="term" value="C:mitochondrial small ribosomal subunit"/>
    <property type="evidence" value="ECO:0007669"/>
    <property type="project" value="TreeGrafter"/>
</dbReference>
<evidence type="ECO:0000256" key="4">
    <source>
        <dbReference type="SAM" id="MobiDB-lite"/>
    </source>
</evidence>
<evidence type="ECO:0000313" key="6">
    <source>
        <dbReference type="Proteomes" id="UP000019376"/>
    </source>
</evidence>
<evidence type="ECO:0000256" key="3">
    <source>
        <dbReference type="ARBA" id="ARBA00023274"/>
    </source>
</evidence>
<gene>
    <name evidence="5" type="ORF">PDE_03734</name>
</gene>
<evidence type="ECO:0008006" key="7">
    <source>
        <dbReference type="Google" id="ProtNLM"/>
    </source>
</evidence>
<dbReference type="GO" id="GO:0070124">
    <property type="term" value="P:mitochondrial translational initiation"/>
    <property type="evidence" value="ECO:0007669"/>
    <property type="project" value="TreeGrafter"/>
</dbReference>
<keyword evidence="6" id="KW-1185">Reference proteome</keyword>
<dbReference type="Proteomes" id="UP000019376">
    <property type="component" value="Unassembled WGS sequence"/>
</dbReference>
<evidence type="ECO:0000256" key="2">
    <source>
        <dbReference type="ARBA" id="ARBA00022980"/>
    </source>
</evidence>
<dbReference type="InterPro" id="IPR052837">
    <property type="entry name" value="Mitoribosomal_bS21"/>
</dbReference>
<dbReference type="GO" id="GO:0003735">
    <property type="term" value="F:structural constituent of ribosome"/>
    <property type="evidence" value="ECO:0007669"/>
    <property type="project" value="InterPro"/>
</dbReference>
<dbReference type="InterPro" id="IPR001911">
    <property type="entry name" value="Ribosomal_bS21"/>
</dbReference>
<keyword evidence="3" id="KW-0687">Ribonucleoprotein</keyword>
<evidence type="ECO:0000256" key="1">
    <source>
        <dbReference type="ARBA" id="ARBA00006640"/>
    </source>
</evidence>
<dbReference type="STRING" id="933388.S8ARZ4"/>
<dbReference type="PhylomeDB" id="S8ARZ4"/>
<accession>S8ARZ4</accession>
<name>S8ARZ4_PENO1</name>
<sequence length="248" mass="27411">MDTRLLARGLRARPSPWLLNARQQQQPFFLTTLRYNSSSPSSQTTTSSTSTASSSSSSSPSTATSAPSSSSSTGPSSEQSTPQTTPAPVEEQQPSSKPQPTKTVASDFDEILNKLDLGNRSILNSKGEPRRIFSDAVSRSVGGVGSQAFKDRAAQQLASRKLELKLGPTLGRQVHVEPERGLDLPAAIRQLEITCSTNKIKSDAHEQKFHKRKGALRKELRRTRWRKLFRFSFQETVKKIQRMQAQGW</sequence>
<organism evidence="5 6">
    <name type="scientific">Penicillium oxalicum (strain 114-2 / CGMCC 5302)</name>
    <name type="common">Penicillium decumbens</name>
    <dbReference type="NCBI Taxonomy" id="933388"/>
    <lineage>
        <taxon>Eukaryota</taxon>
        <taxon>Fungi</taxon>
        <taxon>Dikarya</taxon>
        <taxon>Ascomycota</taxon>
        <taxon>Pezizomycotina</taxon>
        <taxon>Eurotiomycetes</taxon>
        <taxon>Eurotiomycetidae</taxon>
        <taxon>Eurotiales</taxon>
        <taxon>Aspergillaceae</taxon>
        <taxon>Penicillium</taxon>
    </lineage>
</organism>
<dbReference type="OrthoDB" id="2501249at2759"/>
<dbReference type="Pfam" id="PF01165">
    <property type="entry name" value="Ribosomal_S21"/>
    <property type="match status" value="1"/>
</dbReference>
<dbReference type="eggNOG" id="ENOG502SYGP">
    <property type="taxonomic scope" value="Eukaryota"/>
</dbReference>
<dbReference type="HOGENOM" id="CLU_094306_0_0_1"/>
<dbReference type="AlphaFoldDB" id="S8ARZ4"/>
<dbReference type="PANTHER" id="PTHR41237:SF1">
    <property type="entry name" value="SMALL RIBOSOMAL SUBUNIT PROTEIN BS21M"/>
    <property type="match status" value="1"/>
</dbReference>
<feature type="compositionally biased region" description="Low complexity" evidence="4">
    <location>
        <begin position="37"/>
        <end position="88"/>
    </location>
</feature>
<comment type="similarity">
    <text evidence="1">Belongs to the bacterial ribosomal protein bS21 family.</text>
</comment>
<reference evidence="5 6" key="1">
    <citation type="journal article" date="2013" name="PLoS ONE">
        <title>Genomic and secretomic analyses reveal unique features of the lignocellulolytic enzyme system of Penicillium decumbens.</title>
        <authorList>
            <person name="Liu G."/>
            <person name="Zhang L."/>
            <person name="Wei X."/>
            <person name="Zou G."/>
            <person name="Qin Y."/>
            <person name="Ma L."/>
            <person name="Li J."/>
            <person name="Zheng H."/>
            <person name="Wang S."/>
            <person name="Wang C."/>
            <person name="Xun L."/>
            <person name="Zhao G.-P."/>
            <person name="Zhou Z."/>
            <person name="Qu Y."/>
        </authorList>
    </citation>
    <scope>NUCLEOTIDE SEQUENCE [LARGE SCALE GENOMIC DNA]</scope>
    <source>
        <strain evidence="6">114-2 / CGMCC 5302</strain>
    </source>
</reference>